<evidence type="ECO:0000313" key="2">
    <source>
        <dbReference type="EMBL" id="EGO58737.1"/>
    </source>
</evidence>
<evidence type="ECO:0000256" key="1">
    <source>
        <dbReference type="SAM" id="MobiDB-lite"/>
    </source>
</evidence>
<dbReference type="EMBL" id="GL891303">
    <property type="protein sequence ID" value="EGO58737.1"/>
    <property type="molecule type" value="Genomic_DNA"/>
</dbReference>
<dbReference type="KEGG" id="nte:NEUTE1DRAFT135836"/>
<name>F8MH72_NEUT8</name>
<accession>F8MH72</accession>
<proteinExistence type="predicted"/>
<protein>
    <submittedName>
        <fullName evidence="2">Uncharacterized protein</fullName>
    </submittedName>
</protein>
<gene>
    <name evidence="2" type="ORF">NEUTE1DRAFT_135836</name>
</gene>
<dbReference type="Proteomes" id="UP000008065">
    <property type="component" value="Unassembled WGS sequence"/>
</dbReference>
<organism evidence="2 3">
    <name type="scientific">Neurospora tetrasperma (strain FGSC 2508 / ATCC MYA-4615 / P0657)</name>
    <dbReference type="NCBI Taxonomy" id="510951"/>
    <lineage>
        <taxon>Eukaryota</taxon>
        <taxon>Fungi</taxon>
        <taxon>Dikarya</taxon>
        <taxon>Ascomycota</taxon>
        <taxon>Pezizomycotina</taxon>
        <taxon>Sordariomycetes</taxon>
        <taxon>Sordariomycetidae</taxon>
        <taxon>Sordariales</taxon>
        <taxon>Sordariaceae</taxon>
        <taxon>Neurospora</taxon>
    </lineage>
</organism>
<dbReference type="VEuPathDB" id="FungiDB:NEUTE1DRAFT_135836"/>
<keyword evidence="3" id="KW-1185">Reference proteome</keyword>
<reference evidence="3" key="1">
    <citation type="journal article" date="2011" name="Genetics">
        <title>Massive changes in genome architecture accompany the transition to self-fertility in the filamentous fungus Neurospora tetrasperma.</title>
        <authorList>
            <person name="Ellison C.E."/>
            <person name="Stajich J.E."/>
            <person name="Jacobson D.J."/>
            <person name="Natvig D.O."/>
            <person name="Lapidus A."/>
            <person name="Foster B."/>
            <person name="Aerts A."/>
            <person name="Riley R."/>
            <person name="Lindquist E.A."/>
            <person name="Grigoriev I.V."/>
            <person name="Taylor J.W."/>
        </authorList>
    </citation>
    <scope>NUCLEOTIDE SEQUENCE [LARGE SCALE GENOMIC DNA]</scope>
    <source>
        <strain evidence="3">FGSC 2508 / P0657</strain>
    </source>
</reference>
<dbReference type="HOGENOM" id="CLU_2722816_0_0_1"/>
<dbReference type="RefSeq" id="XP_009849062.1">
    <property type="nucleotide sequence ID" value="XM_009850760.1"/>
</dbReference>
<sequence>MAHNIVHTYSDLLAKSVPPIPAHVVRSRHLSPNGISPPRLLRVILRHKLRSAQITSQSQSSQQQDKDNGGAR</sequence>
<dbReference type="AlphaFoldDB" id="F8MH72"/>
<feature type="region of interest" description="Disordered" evidence="1">
    <location>
        <begin position="51"/>
        <end position="72"/>
    </location>
</feature>
<evidence type="ECO:0000313" key="3">
    <source>
        <dbReference type="Proteomes" id="UP000008065"/>
    </source>
</evidence>
<dbReference type="GeneID" id="20825925"/>